<dbReference type="InterPro" id="IPR027417">
    <property type="entry name" value="P-loop_NTPase"/>
</dbReference>
<feature type="domain" description="Sigma-54 factor interaction" evidence="8">
    <location>
        <begin position="138"/>
        <end position="367"/>
    </location>
</feature>
<dbReference type="Pfam" id="PF25601">
    <property type="entry name" value="AAA_lid_14"/>
    <property type="match status" value="1"/>
</dbReference>
<evidence type="ECO:0000256" key="4">
    <source>
        <dbReference type="ARBA" id="ARBA00023015"/>
    </source>
</evidence>
<dbReference type="InterPro" id="IPR003593">
    <property type="entry name" value="AAA+_ATPase"/>
</dbReference>
<keyword evidence="1" id="KW-0547">Nucleotide-binding</keyword>
<dbReference type="Gene3D" id="3.30.450.20">
    <property type="entry name" value="PAS domain"/>
    <property type="match status" value="1"/>
</dbReference>
<dbReference type="Pfam" id="PF18024">
    <property type="entry name" value="HTH_50"/>
    <property type="match status" value="1"/>
</dbReference>
<sequence length="446" mass="51230">MLHELQAVFQNFYHSIFVTDGKGTVIKVTGQDDLQYIGKNVFELERERAFYPSVSVKVLQSGKREKCLQYTPTGEVFMIESIPITNKAGEIERVVSITKDTSEMNKLTTQLDELKTLLERYQRDANRMHPPQIDEKPLIYKSKEMQHLMERVKSVASVDTSILILGETGVGKQIVANRIHIESHRRDKPFFTVNCGAIPDNLLESELFGYEEGAFSGARKGGKLGIFELADKGTVFLDEIGELPLHLQVKLLHVLQEKTIMRVGGGKAKKVDVRIITATNRKLEKMVENGTFRQDLYYRINIIPIHILPLRDRREDISSLIYHFLDFFNKKYDRSVHIHANQLEQLLAYSWPGNVRELENAIERFTVTGQLDSNIKHDKIVALNFIEKEMGISDEEFPRLLTFLEEVEKMILKKAMGRCKTTREMAACLGVNQSTIVRKIQKYKID</sequence>
<evidence type="ECO:0000256" key="6">
    <source>
        <dbReference type="ARBA" id="ARBA00023163"/>
    </source>
</evidence>
<dbReference type="Pfam" id="PF00158">
    <property type="entry name" value="Sigma54_activat"/>
    <property type="match status" value="1"/>
</dbReference>
<organism evidence="9 10">
    <name type="scientific">Brevibacillus choshinensis</name>
    <dbReference type="NCBI Taxonomy" id="54911"/>
    <lineage>
        <taxon>Bacteria</taxon>
        <taxon>Bacillati</taxon>
        <taxon>Bacillota</taxon>
        <taxon>Bacilli</taxon>
        <taxon>Bacillales</taxon>
        <taxon>Paenibacillaceae</taxon>
        <taxon>Brevibacillus</taxon>
    </lineage>
</organism>
<reference evidence="9 10" key="1">
    <citation type="submission" date="2015-09" db="EMBL/GenBank/DDBJ databases">
        <title>Genome sequencing project for genomic taxonomy and phylogenomics of Bacillus-like bacteria.</title>
        <authorList>
            <person name="Liu B."/>
            <person name="Wang J."/>
            <person name="Zhu Y."/>
            <person name="Liu G."/>
            <person name="Chen Q."/>
            <person name="Chen Z."/>
            <person name="Lan J."/>
            <person name="Che J."/>
            <person name="Ge C."/>
            <person name="Shi H."/>
            <person name="Pan Z."/>
            <person name="Liu X."/>
        </authorList>
    </citation>
    <scope>NUCLEOTIDE SEQUENCE [LARGE SCALE GENOMIC DNA]</scope>
    <source>
        <strain evidence="9 10">DSM 8552</strain>
    </source>
</reference>
<dbReference type="SUPFAM" id="SSF46689">
    <property type="entry name" value="Homeodomain-like"/>
    <property type="match status" value="1"/>
</dbReference>
<accession>A0ABR5NFB7</accession>
<dbReference type="Proteomes" id="UP000051063">
    <property type="component" value="Unassembled WGS sequence"/>
</dbReference>
<proteinExistence type="predicted"/>
<dbReference type="PROSITE" id="PS00675">
    <property type="entry name" value="SIGMA54_INTERACT_1"/>
    <property type="match status" value="1"/>
</dbReference>
<dbReference type="PROSITE" id="PS00676">
    <property type="entry name" value="SIGMA54_INTERACT_2"/>
    <property type="match status" value="1"/>
</dbReference>
<dbReference type="EMBL" id="LJJB01000007">
    <property type="protein sequence ID" value="KQL50183.1"/>
    <property type="molecule type" value="Genomic_DNA"/>
</dbReference>
<comment type="caution">
    <text evidence="9">The sequence shown here is derived from an EMBL/GenBank/DDBJ whole genome shotgun (WGS) entry which is preliminary data.</text>
</comment>
<evidence type="ECO:0000259" key="8">
    <source>
        <dbReference type="PROSITE" id="PS50045"/>
    </source>
</evidence>
<evidence type="ECO:0000256" key="7">
    <source>
        <dbReference type="ARBA" id="ARBA00029500"/>
    </source>
</evidence>
<evidence type="ECO:0000313" key="9">
    <source>
        <dbReference type="EMBL" id="KQL50183.1"/>
    </source>
</evidence>
<name>A0ABR5NFB7_BRECH</name>
<evidence type="ECO:0000313" key="10">
    <source>
        <dbReference type="Proteomes" id="UP000051063"/>
    </source>
</evidence>
<dbReference type="PANTHER" id="PTHR32071:SF57">
    <property type="entry name" value="C4-DICARBOXYLATE TRANSPORT TRANSCRIPTIONAL REGULATORY PROTEIN DCTD"/>
    <property type="match status" value="1"/>
</dbReference>
<dbReference type="Gene3D" id="1.10.10.60">
    <property type="entry name" value="Homeodomain-like"/>
    <property type="match status" value="1"/>
</dbReference>
<dbReference type="InterPro" id="IPR002078">
    <property type="entry name" value="Sigma_54_int"/>
</dbReference>
<evidence type="ECO:0000256" key="2">
    <source>
        <dbReference type="ARBA" id="ARBA00022797"/>
    </source>
</evidence>
<keyword evidence="2" id="KW-0058">Aromatic hydrocarbons catabolism</keyword>
<evidence type="ECO:0000256" key="3">
    <source>
        <dbReference type="ARBA" id="ARBA00022840"/>
    </source>
</evidence>
<protein>
    <recommendedName>
        <fullName evidence="7">HTH-type transcriptional regulatory protein TyrR</fullName>
    </recommendedName>
</protein>
<dbReference type="InterPro" id="IPR009057">
    <property type="entry name" value="Homeodomain-like_sf"/>
</dbReference>
<keyword evidence="10" id="KW-1185">Reference proteome</keyword>
<dbReference type="PANTHER" id="PTHR32071">
    <property type="entry name" value="TRANSCRIPTIONAL REGULATORY PROTEIN"/>
    <property type="match status" value="1"/>
</dbReference>
<evidence type="ECO:0000256" key="1">
    <source>
        <dbReference type="ARBA" id="ARBA00022741"/>
    </source>
</evidence>
<dbReference type="SMART" id="SM00382">
    <property type="entry name" value="AAA"/>
    <property type="match status" value="1"/>
</dbReference>
<dbReference type="PROSITE" id="PS00688">
    <property type="entry name" value="SIGMA54_INTERACT_3"/>
    <property type="match status" value="1"/>
</dbReference>
<dbReference type="CDD" id="cd00009">
    <property type="entry name" value="AAA"/>
    <property type="match status" value="1"/>
</dbReference>
<keyword evidence="3" id="KW-0067">ATP-binding</keyword>
<dbReference type="InterPro" id="IPR025662">
    <property type="entry name" value="Sigma_54_int_dom_ATP-bd_1"/>
</dbReference>
<dbReference type="InterPro" id="IPR058031">
    <property type="entry name" value="AAA_lid_NorR"/>
</dbReference>
<keyword evidence="6" id="KW-0804">Transcription</keyword>
<dbReference type="Gene3D" id="3.40.50.300">
    <property type="entry name" value="P-loop containing nucleotide triphosphate hydrolases"/>
    <property type="match status" value="1"/>
</dbReference>
<dbReference type="InterPro" id="IPR025943">
    <property type="entry name" value="Sigma_54_int_dom_ATP-bd_2"/>
</dbReference>
<keyword evidence="5" id="KW-0238">DNA-binding</keyword>
<dbReference type="PROSITE" id="PS50045">
    <property type="entry name" value="SIGMA54_INTERACT_4"/>
    <property type="match status" value="1"/>
</dbReference>
<dbReference type="SUPFAM" id="SSF52540">
    <property type="entry name" value="P-loop containing nucleoside triphosphate hydrolases"/>
    <property type="match status" value="1"/>
</dbReference>
<dbReference type="InterPro" id="IPR025944">
    <property type="entry name" value="Sigma_54_int_dom_CS"/>
</dbReference>
<keyword evidence="4" id="KW-0805">Transcription regulation</keyword>
<dbReference type="InterPro" id="IPR030828">
    <property type="entry name" value="HTH_TyrR"/>
</dbReference>
<gene>
    <name evidence="9" type="ORF">AN963_08205</name>
</gene>
<dbReference type="Gene3D" id="1.10.8.60">
    <property type="match status" value="1"/>
</dbReference>
<evidence type="ECO:0000256" key="5">
    <source>
        <dbReference type="ARBA" id="ARBA00023125"/>
    </source>
</evidence>